<name>A0A1I6XJL1_9ENTR</name>
<gene>
    <name evidence="2" type="ORF">SAMN05192562_10127</name>
</gene>
<organism evidence="2 3">
    <name type="scientific">Kosakonia arachidis</name>
    <dbReference type="NCBI Taxonomy" id="551989"/>
    <lineage>
        <taxon>Bacteria</taxon>
        <taxon>Pseudomonadati</taxon>
        <taxon>Pseudomonadota</taxon>
        <taxon>Gammaproteobacteria</taxon>
        <taxon>Enterobacterales</taxon>
        <taxon>Enterobacteriaceae</taxon>
        <taxon>Kosakonia</taxon>
    </lineage>
</organism>
<proteinExistence type="predicted"/>
<keyword evidence="1" id="KW-0812">Transmembrane</keyword>
<dbReference type="AlphaFoldDB" id="A0A1I6XJL1"/>
<sequence>MAAIQNRVNQSLIISIPKVIILIIVLFPGISFGSKTVTWLPGYLTVSGGMFILEYFTSTSTMLTYANSQLYTICGPTKADALNNDVSGGIIETKNGLRYRTVTTPDATPAGVPTPLRVEAGVAHSGVLYDTIYCIRLPRANNMLDAWSNAQGLIVNVRHSAMALPELIVPSTIDLGICNSGDVVNKPVAIDARVVGQFDSSVPFQATVKYEIQSNSKNPGDSNSPIFLLQGAVPDKIKISSKQSTISDTVRWICPQHSGNYSWTAKIILDFN</sequence>
<dbReference type="EMBL" id="FPAU01000001">
    <property type="protein sequence ID" value="SFT38293.1"/>
    <property type="molecule type" value="Genomic_DNA"/>
</dbReference>
<feature type="transmembrane region" description="Helical" evidence="1">
    <location>
        <begin position="12"/>
        <end position="32"/>
    </location>
</feature>
<keyword evidence="1" id="KW-0472">Membrane</keyword>
<keyword evidence="3" id="KW-1185">Reference proteome</keyword>
<protein>
    <submittedName>
        <fullName evidence="2">Uncharacterized protein</fullName>
    </submittedName>
</protein>
<dbReference type="RefSeq" id="WP_139234365.1">
    <property type="nucleotide sequence ID" value="NZ_CP045300.1"/>
</dbReference>
<reference evidence="3" key="1">
    <citation type="submission" date="2016-10" db="EMBL/GenBank/DDBJ databases">
        <authorList>
            <person name="Varghese N."/>
            <person name="Submissions S."/>
        </authorList>
    </citation>
    <scope>NUCLEOTIDE SEQUENCE [LARGE SCALE GENOMIC DNA]</scope>
    <source>
        <strain evidence="3">Ah-143</strain>
    </source>
</reference>
<evidence type="ECO:0000313" key="3">
    <source>
        <dbReference type="Proteomes" id="UP000199187"/>
    </source>
</evidence>
<accession>A0A1I6XJL1</accession>
<evidence type="ECO:0000256" key="1">
    <source>
        <dbReference type="SAM" id="Phobius"/>
    </source>
</evidence>
<evidence type="ECO:0000313" key="2">
    <source>
        <dbReference type="EMBL" id="SFT38293.1"/>
    </source>
</evidence>
<keyword evidence="1" id="KW-1133">Transmembrane helix</keyword>
<dbReference type="Proteomes" id="UP000199187">
    <property type="component" value="Unassembled WGS sequence"/>
</dbReference>